<dbReference type="PRINTS" id="PR01438">
    <property type="entry name" value="UNVRSLSTRESS"/>
</dbReference>
<keyword evidence="2" id="KW-0963">Cytoplasm</keyword>
<name>A0A5C6UAH9_9SPHN</name>
<dbReference type="Gene3D" id="3.40.50.620">
    <property type="entry name" value="HUPs"/>
    <property type="match status" value="1"/>
</dbReference>
<organism evidence="4 5">
    <name type="scientific">Flavisphingopyxis soli</name>
    <dbReference type="NCBI Taxonomy" id="2601267"/>
    <lineage>
        <taxon>Bacteria</taxon>
        <taxon>Pseudomonadati</taxon>
        <taxon>Pseudomonadota</taxon>
        <taxon>Alphaproteobacteria</taxon>
        <taxon>Sphingomonadales</taxon>
        <taxon>Sphingopyxidaceae</taxon>
        <taxon>Flavisphingopyxis</taxon>
    </lineage>
</organism>
<proteinExistence type="inferred from homology"/>
<dbReference type="InterPro" id="IPR006015">
    <property type="entry name" value="Universal_stress_UspA"/>
</dbReference>
<dbReference type="PANTHER" id="PTHR46268">
    <property type="entry name" value="STRESS RESPONSE PROTEIN NHAX"/>
    <property type="match status" value="1"/>
</dbReference>
<dbReference type="RefSeq" id="WP_147123205.1">
    <property type="nucleotide sequence ID" value="NZ_VOPY01000002.1"/>
</dbReference>
<dbReference type="PIRSF" id="PIRSF006276">
    <property type="entry name" value="UspA"/>
    <property type="match status" value="1"/>
</dbReference>
<dbReference type="InterPro" id="IPR006016">
    <property type="entry name" value="UspA"/>
</dbReference>
<evidence type="ECO:0000313" key="5">
    <source>
        <dbReference type="Proteomes" id="UP000321129"/>
    </source>
</evidence>
<comment type="subcellular location">
    <subcellularLocation>
        <location evidence="2">Cytoplasm</location>
    </subcellularLocation>
</comment>
<gene>
    <name evidence="4" type="ORF">FSZ31_10095</name>
</gene>
<dbReference type="InterPro" id="IPR014729">
    <property type="entry name" value="Rossmann-like_a/b/a_fold"/>
</dbReference>
<protein>
    <recommendedName>
        <fullName evidence="2">Universal stress protein</fullName>
    </recommendedName>
</protein>
<dbReference type="OrthoDB" id="5564966at2"/>
<dbReference type="Proteomes" id="UP000321129">
    <property type="component" value="Unassembled WGS sequence"/>
</dbReference>
<reference evidence="4 5" key="1">
    <citation type="submission" date="2019-08" db="EMBL/GenBank/DDBJ databases">
        <title>Sphingorhabdus soil sp. nov., isolated from arctic soil.</title>
        <authorList>
            <person name="Liu Y."/>
        </authorList>
    </citation>
    <scope>NUCLEOTIDE SEQUENCE [LARGE SCALE GENOMIC DNA]</scope>
    <source>
        <strain evidence="4 5">D-2Q-5-6</strain>
    </source>
</reference>
<comment type="caution">
    <text evidence="4">The sequence shown here is derived from an EMBL/GenBank/DDBJ whole genome shotgun (WGS) entry which is preliminary data.</text>
</comment>
<comment type="similarity">
    <text evidence="1 2">Belongs to the universal stress protein A family.</text>
</comment>
<evidence type="ECO:0000259" key="3">
    <source>
        <dbReference type="Pfam" id="PF00582"/>
    </source>
</evidence>
<dbReference type="Pfam" id="PF00582">
    <property type="entry name" value="Usp"/>
    <property type="match status" value="1"/>
</dbReference>
<dbReference type="SUPFAM" id="SSF52402">
    <property type="entry name" value="Adenine nucleotide alpha hydrolases-like"/>
    <property type="match status" value="1"/>
</dbReference>
<feature type="domain" description="UspA" evidence="3">
    <location>
        <begin position="13"/>
        <end position="152"/>
    </location>
</feature>
<dbReference type="PANTHER" id="PTHR46268:SF6">
    <property type="entry name" value="UNIVERSAL STRESS PROTEIN UP12"/>
    <property type="match status" value="1"/>
</dbReference>
<evidence type="ECO:0000256" key="2">
    <source>
        <dbReference type="PIRNR" id="PIRNR006276"/>
    </source>
</evidence>
<accession>A0A5C6UAH9</accession>
<keyword evidence="5" id="KW-1185">Reference proteome</keyword>
<evidence type="ECO:0000256" key="1">
    <source>
        <dbReference type="ARBA" id="ARBA00008791"/>
    </source>
</evidence>
<evidence type="ECO:0000313" key="4">
    <source>
        <dbReference type="EMBL" id="TXC69251.1"/>
    </source>
</evidence>
<sequence length="158" mass="16833">MPSSSHPSGPSGFRRILIPVDIDEPSSWQIALPTARELARASSAKVTVLTVLRDIEAIAQGVAYSLPGYRVLHDLADARLVSLVAESIPDFPSLETMVTSGTVYTGILDTARAKDIDLIVMASHRPAMKDYLLGSNAAKVARHAKCSVLIVRPEADGG</sequence>
<dbReference type="AlphaFoldDB" id="A0A5C6UAH9"/>
<dbReference type="EMBL" id="VOPY01000002">
    <property type="protein sequence ID" value="TXC69251.1"/>
    <property type="molecule type" value="Genomic_DNA"/>
</dbReference>
<dbReference type="CDD" id="cd00293">
    <property type="entry name" value="USP-like"/>
    <property type="match status" value="1"/>
</dbReference>
<dbReference type="GO" id="GO:0005737">
    <property type="term" value="C:cytoplasm"/>
    <property type="evidence" value="ECO:0007669"/>
    <property type="project" value="UniProtKB-SubCell"/>
</dbReference>